<evidence type="ECO:0000256" key="6">
    <source>
        <dbReference type="ARBA" id="ARBA00025643"/>
    </source>
</evidence>
<comment type="caution">
    <text evidence="9">The sequence shown here is derived from an EMBL/GenBank/DDBJ whole genome shotgun (WGS) entry which is preliminary data.</text>
</comment>
<comment type="function">
    <text evidence="6 7">Involved in the assembly process of the P-ring formation. It may associate with FlgF on the rod constituting a structure essential for the P-ring assembly or may act as a modulator protein for the P-ring assembly.</text>
</comment>
<comment type="subcellular location">
    <subcellularLocation>
        <location evidence="1 7">Periplasm</location>
    </subcellularLocation>
</comment>
<evidence type="ECO:0000256" key="4">
    <source>
        <dbReference type="ARBA" id="ARBA00022729"/>
    </source>
</evidence>
<dbReference type="SMART" id="SM00858">
    <property type="entry name" value="SAF"/>
    <property type="match status" value="1"/>
</dbReference>
<gene>
    <name evidence="9" type="primary">flgA</name>
    <name evidence="9" type="ORF">ACFOZ5_07925</name>
</gene>
<evidence type="ECO:0000256" key="2">
    <source>
        <dbReference type="ARBA" id="ARBA00010474"/>
    </source>
</evidence>
<dbReference type="Pfam" id="PF17656">
    <property type="entry name" value="ChapFlgA_N"/>
    <property type="match status" value="1"/>
</dbReference>
<dbReference type="Gene3D" id="2.30.30.760">
    <property type="match status" value="1"/>
</dbReference>
<evidence type="ECO:0000259" key="8">
    <source>
        <dbReference type="SMART" id="SM00858"/>
    </source>
</evidence>
<protein>
    <recommendedName>
        <fullName evidence="3 7">Flagella basal body P-ring formation protein FlgA</fullName>
    </recommendedName>
</protein>
<dbReference type="Proteomes" id="UP001595798">
    <property type="component" value="Unassembled WGS sequence"/>
</dbReference>
<keyword evidence="7" id="KW-1005">Bacterial flagellum biogenesis</keyword>
<keyword evidence="9" id="KW-0966">Cell projection</keyword>
<dbReference type="PANTHER" id="PTHR36307:SF1">
    <property type="entry name" value="FLAGELLA BASAL BODY P-RING FORMATION PROTEIN FLGA"/>
    <property type="match status" value="1"/>
</dbReference>
<evidence type="ECO:0000256" key="3">
    <source>
        <dbReference type="ARBA" id="ARBA00014754"/>
    </source>
</evidence>
<dbReference type="NCBIfam" id="TIGR03170">
    <property type="entry name" value="flgA_cterm"/>
    <property type="match status" value="1"/>
</dbReference>
<dbReference type="InterPro" id="IPR017585">
    <property type="entry name" value="SAF_FlgA"/>
</dbReference>
<proteinExistence type="inferred from homology"/>
<dbReference type="InterPro" id="IPR041231">
    <property type="entry name" value="FlgA_N"/>
</dbReference>
<feature type="signal peptide" evidence="7">
    <location>
        <begin position="1"/>
        <end position="20"/>
    </location>
</feature>
<dbReference type="Gene3D" id="3.90.1210.10">
    <property type="entry name" value="Antifreeze-like/N-acetylneuraminic acid synthase C-terminal domain"/>
    <property type="match status" value="1"/>
</dbReference>
<dbReference type="Pfam" id="PF13144">
    <property type="entry name" value="ChapFlgA"/>
    <property type="match status" value="1"/>
</dbReference>
<organism evidence="9 10">
    <name type="scientific">Marinobacter lacisalsi</name>
    <dbReference type="NCBI Taxonomy" id="475979"/>
    <lineage>
        <taxon>Bacteria</taxon>
        <taxon>Pseudomonadati</taxon>
        <taxon>Pseudomonadota</taxon>
        <taxon>Gammaproteobacteria</taxon>
        <taxon>Pseudomonadales</taxon>
        <taxon>Marinobacteraceae</taxon>
        <taxon>Marinobacter</taxon>
    </lineage>
</organism>
<keyword evidence="5 7" id="KW-0574">Periplasm</keyword>
<reference evidence="10" key="1">
    <citation type="journal article" date="2019" name="Int. J. Syst. Evol. Microbiol.">
        <title>The Global Catalogue of Microorganisms (GCM) 10K type strain sequencing project: providing services to taxonomists for standard genome sequencing and annotation.</title>
        <authorList>
            <consortium name="The Broad Institute Genomics Platform"/>
            <consortium name="The Broad Institute Genome Sequencing Center for Infectious Disease"/>
            <person name="Wu L."/>
            <person name="Ma J."/>
        </authorList>
    </citation>
    <scope>NUCLEOTIDE SEQUENCE [LARGE SCALE GENOMIC DNA]</scope>
    <source>
        <strain evidence="10">CECT 7297</strain>
    </source>
</reference>
<dbReference type="EMBL" id="JBHSDI010000011">
    <property type="protein sequence ID" value="MFC4258955.1"/>
    <property type="molecule type" value="Genomic_DNA"/>
</dbReference>
<evidence type="ECO:0000313" key="10">
    <source>
        <dbReference type="Proteomes" id="UP001595798"/>
    </source>
</evidence>
<sequence length="235" mass="25348">MRILLPLVLIVIQGTTTALAAAQTGPDDIVGAGRAFMERYAGELESQGLEAEYALGSLDPRLSLAPCDDDQIAVEFSSDPMQSTQPSLLVSCEGERPWRMYLSVSLDIYGDALVAARPLNRGDRISQSMVTTERIVVNAIRQGTITRPENLIGLELKRPVRAGTPFTPHLVTSPDAVSRGDHVMITARSKAFAVRTRGKALGNARVGEQVRVENLSSARTVRARVVAPGQVEIAM</sequence>
<keyword evidence="4 7" id="KW-0732">Signal</keyword>
<evidence type="ECO:0000256" key="5">
    <source>
        <dbReference type="ARBA" id="ARBA00022764"/>
    </source>
</evidence>
<accession>A0ABV8QH91</accession>
<evidence type="ECO:0000256" key="7">
    <source>
        <dbReference type="RuleBase" id="RU362063"/>
    </source>
</evidence>
<dbReference type="RefSeq" id="WP_379886497.1">
    <property type="nucleotide sequence ID" value="NZ_JBHSDI010000011.1"/>
</dbReference>
<dbReference type="InterPro" id="IPR013974">
    <property type="entry name" value="SAF"/>
</dbReference>
<dbReference type="InterPro" id="IPR039246">
    <property type="entry name" value="Flagellar_FlgA"/>
</dbReference>
<keyword evidence="10" id="KW-1185">Reference proteome</keyword>
<dbReference type="CDD" id="cd11614">
    <property type="entry name" value="SAF_CpaB_FlgA_like"/>
    <property type="match status" value="1"/>
</dbReference>
<keyword evidence="9" id="KW-0969">Cilium</keyword>
<feature type="chain" id="PRO_5044950747" description="Flagella basal body P-ring formation protein FlgA" evidence="7">
    <location>
        <begin position="21"/>
        <end position="235"/>
    </location>
</feature>
<name>A0ABV8QH91_9GAMM</name>
<evidence type="ECO:0000256" key="1">
    <source>
        <dbReference type="ARBA" id="ARBA00004418"/>
    </source>
</evidence>
<dbReference type="PANTHER" id="PTHR36307">
    <property type="entry name" value="FLAGELLA BASAL BODY P-RING FORMATION PROTEIN FLGA"/>
    <property type="match status" value="1"/>
</dbReference>
<evidence type="ECO:0000313" key="9">
    <source>
        <dbReference type="EMBL" id="MFC4258955.1"/>
    </source>
</evidence>
<keyword evidence="9" id="KW-0282">Flagellum</keyword>
<feature type="domain" description="SAF" evidence="8">
    <location>
        <begin position="110"/>
        <end position="172"/>
    </location>
</feature>
<comment type="similarity">
    <text evidence="2 7">Belongs to the FlgA family.</text>
</comment>